<evidence type="ECO:0000256" key="7">
    <source>
        <dbReference type="PROSITE-ProRule" id="PRU00221"/>
    </source>
</evidence>
<dbReference type="Pfam" id="PF25143">
    <property type="entry name" value="Zn_ribbon_IFT122_C"/>
    <property type="match status" value="1"/>
</dbReference>
<dbReference type="FunFam" id="2.130.10.10:FF:001020">
    <property type="entry name" value="Intraflagellar transport protein 122 homolog"/>
    <property type="match status" value="1"/>
</dbReference>
<sequence length="1186" mass="132428">MRAIPKWVEKIHDSSDKTDVASIHSICYHPEGLQLVVAAGDKVLVYDPIDGNLINSLKGHKDTVYCVAYARDGKKFASGSADKTVIIWTQKLEGLLKYSYVSNVKAMIEIVIEERHNDSIQCLAFNPISHQLASCAVSDFSFWSSEQKAVQKYKTVTRINACAWTNDGQYIALGLANGTISIRNKAGEEKIKIDRPGGPNSPVFGLAWNPPATSGSSDILCVIDWAQTLSFYSLGGQMIGKERNFGFDPLCLTFFPNGEFLIVAGCNKALQLFTRDGIRLGLLGEQHDSWIWSAAVHPAGNCVVVGCQDGTLGCYTLAFNTVHALYRERYAFRENMCDVIIQHLVSGQKVRIKCRDLVHKIAIYRNRLAVQLPERVVLYELSSAENQPMHYKVKEKIAKKFDCSLLVVCAQHLVLCQEKKLQSLDFNGVLQREWMMDSFIRYIKVTGGPAGREGLLLGLKSGQVWRIFLDNSLPILVTTVLSSVRCLDLNASRTKLAVVDDAGRLVVRDLIADTMLYQDTSVNSVAWNTHLESMLCYSHTTGGLSVRVGSLPPRSPQTMLGVVVGLCGATAFCLRGNVMSNVPLALGATMWQFVEAGLFEDAYQVACLGVPMSDWEGLAQAALDALNYQVARDAYVKVRNLPWLELIGDLKERQKRGETSKEVLLAETYAFAGKYKEAARLYQKSGNNSKALAMYSDLRMFDLAQEFLKEGSAADRKELIRRRAEWACSVHEPRAAAELLLSAGEPERAIEIVAEQGWADVLLDIGRRLGASEKAPLELIAGHLRRLKALPLAAEIYRKLGEEEQVVQLHVEARDWPEAFRLAEHLPKVLPSIHFQHAQWLAESDQFISAHEAYILAGKPHEATKLLRNLVECAVSEERYLDAGYYTWLRAKQALKLLDGEEGSVDSNNAGADEYRSLFKLSSIYYAYNTINSYLKEPFTSSPPLTLFNTSRFVVNQINGAIPPKGISLFAVYYTLSKQAKVLGANKLHLQINNKLQSLKIPAGIQEQVDISYISSRACPGGFNDPEELLPMCYKCSNYSPHLHGNRCPNCQQEYVFSYVSFEILPLAEFAPEHGISELDAERLLLAPPKSSTYDQQDQFIQEDIIDTYPSTLDRDALRAIDPREVIIVRGPAPLPTRYYRNLLPELQITVCSECNQVFHSEDFELQFLQKGYCPFCRSADESLMN</sequence>
<dbReference type="GO" id="GO:0035721">
    <property type="term" value="P:intraciliary retrograde transport"/>
    <property type="evidence" value="ECO:0007669"/>
    <property type="project" value="TreeGrafter"/>
</dbReference>
<dbReference type="InterPro" id="IPR015943">
    <property type="entry name" value="WD40/YVTN_repeat-like_dom_sf"/>
</dbReference>
<dbReference type="Gene3D" id="1.25.40.470">
    <property type="match status" value="1"/>
</dbReference>
<evidence type="ECO:0000256" key="5">
    <source>
        <dbReference type="ARBA" id="ARBA00023069"/>
    </source>
</evidence>
<dbReference type="PROSITE" id="PS50294">
    <property type="entry name" value="WD_REPEATS_REGION"/>
    <property type="match status" value="1"/>
</dbReference>
<feature type="domain" description="Intraflagellar transport protein 122 homolog TPR" evidence="11">
    <location>
        <begin position="588"/>
        <end position="968"/>
    </location>
</feature>
<dbReference type="GO" id="GO:1905515">
    <property type="term" value="P:non-motile cilium assembly"/>
    <property type="evidence" value="ECO:0007669"/>
    <property type="project" value="TreeGrafter"/>
</dbReference>
<keyword evidence="4" id="KW-0677">Repeat</keyword>
<reference evidence="13" key="1">
    <citation type="submission" date="2013-03" db="EMBL/GenBank/DDBJ databases">
        <title>The Genome Sequence of Anopheles epiroticus epiroticus2.</title>
        <authorList>
            <consortium name="The Broad Institute Genomics Platform"/>
            <person name="Neafsey D.E."/>
            <person name="Howell P."/>
            <person name="Walker B."/>
            <person name="Young S.K."/>
            <person name="Zeng Q."/>
            <person name="Gargeya S."/>
            <person name="Fitzgerald M."/>
            <person name="Haas B."/>
            <person name="Abouelleil A."/>
            <person name="Allen A.W."/>
            <person name="Alvarado L."/>
            <person name="Arachchi H.M."/>
            <person name="Berlin A.M."/>
            <person name="Chapman S.B."/>
            <person name="Gainer-Dewar J."/>
            <person name="Goldberg J."/>
            <person name="Griggs A."/>
            <person name="Gujja S."/>
            <person name="Hansen M."/>
            <person name="Howarth C."/>
            <person name="Imamovic A."/>
            <person name="Ireland A."/>
            <person name="Larimer J."/>
            <person name="McCowan C."/>
            <person name="Murphy C."/>
            <person name="Pearson M."/>
            <person name="Poon T.W."/>
            <person name="Priest M."/>
            <person name="Roberts A."/>
            <person name="Saif S."/>
            <person name="Shea T."/>
            <person name="Sisk P."/>
            <person name="Sykes S."/>
            <person name="Wortman J."/>
            <person name="Nusbaum C."/>
            <person name="Birren B."/>
        </authorList>
    </citation>
    <scope>NUCLEOTIDE SEQUENCE [LARGE SCALE GENOMIC DNA]</scope>
    <source>
        <strain evidence="13">Epiroticus2</strain>
    </source>
</reference>
<reference evidence="12" key="2">
    <citation type="submission" date="2020-05" db="UniProtKB">
        <authorList>
            <consortium name="EnsemblMetazoa"/>
        </authorList>
    </citation>
    <scope>IDENTIFICATION</scope>
    <source>
        <strain evidence="12">Epiroticus2</strain>
    </source>
</reference>
<accession>A0A182PRY9</accession>
<dbReference type="InterPro" id="IPR057411">
    <property type="entry name" value="TPR_IFT122"/>
</dbReference>
<keyword evidence="13" id="KW-1185">Reference proteome</keyword>
<dbReference type="GO" id="GO:0097730">
    <property type="term" value="C:non-motile cilium"/>
    <property type="evidence" value="ECO:0007669"/>
    <property type="project" value="TreeGrafter"/>
</dbReference>
<dbReference type="SUPFAM" id="SSF50978">
    <property type="entry name" value="WD40 repeat-like"/>
    <property type="match status" value="1"/>
</dbReference>
<dbReference type="Gene3D" id="2.130.10.10">
    <property type="entry name" value="YVTN repeat-like/Quinoprotein amine dehydrogenase"/>
    <property type="match status" value="2"/>
</dbReference>
<feature type="domain" description="IFT122 first beta-propeller" evidence="9">
    <location>
        <begin position="217"/>
        <end position="317"/>
    </location>
</feature>
<dbReference type="GO" id="GO:0030991">
    <property type="term" value="C:intraciliary transport particle A"/>
    <property type="evidence" value="ECO:0007669"/>
    <property type="project" value="TreeGrafter"/>
</dbReference>
<keyword evidence="3 7" id="KW-0853">WD repeat</keyword>
<evidence type="ECO:0000259" key="8">
    <source>
        <dbReference type="Pfam" id="PF23377"/>
    </source>
</evidence>
<evidence type="ECO:0000256" key="6">
    <source>
        <dbReference type="ARBA" id="ARBA00023273"/>
    </source>
</evidence>
<dbReference type="AlphaFoldDB" id="A0A182PRY9"/>
<keyword evidence="6" id="KW-0966">Cell projection</keyword>
<dbReference type="PROSITE" id="PS50082">
    <property type="entry name" value="WD_REPEATS_2"/>
    <property type="match status" value="1"/>
</dbReference>
<evidence type="ECO:0000259" key="10">
    <source>
        <dbReference type="Pfam" id="PF25144"/>
    </source>
</evidence>
<dbReference type="Proteomes" id="UP000075885">
    <property type="component" value="Unassembled WGS sequence"/>
</dbReference>
<feature type="domain" description="IFT122 first beta-propeller" evidence="9">
    <location>
        <begin position="21"/>
        <end position="212"/>
    </location>
</feature>
<dbReference type="FunFam" id="1.25.40.470:FF:000025">
    <property type="entry name" value="GL24573"/>
    <property type="match status" value="1"/>
</dbReference>
<dbReference type="PANTHER" id="PTHR12764">
    <property type="entry name" value="WD REPEAT DOMAIN-RELATED"/>
    <property type="match status" value="1"/>
</dbReference>
<dbReference type="InterPro" id="IPR036322">
    <property type="entry name" value="WD40_repeat_dom_sf"/>
</dbReference>
<dbReference type="Pfam" id="PF25295">
    <property type="entry name" value="TPR_IFT122"/>
    <property type="match status" value="1"/>
</dbReference>
<dbReference type="STRING" id="199890.A0A182PRY9"/>
<evidence type="ECO:0000256" key="3">
    <source>
        <dbReference type="ARBA" id="ARBA00022574"/>
    </source>
</evidence>
<evidence type="ECO:0000313" key="12">
    <source>
        <dbReference type="EnsemblMetazoa" id="AEPI009724-PA"/>
    </source>
</evidence>
<dbReference type="InterPro" id="IPR056152">
    <property type="entry name" value="Beta-prop_IFT122_2nd"/>
</dbReference>
<dbReference type="InterPro" id="IPR039857">
    <property type="entry name" value="Ift122/121"/>
</dbReference>
<comment type="subcellular location">
    <subcellularLocation>
        <location evidence="1">Cell projection</location>
        <location evidence="1">Cilium</location>
    </subcellularLocation>
</comment>
<feature type="domain" description="IFT122 zinc ribbon" evidence="10">
    <location>
        <begin position="1027"/>
        <end position="1067"/>
    </location>
</feature>
<dbReference type="InterPro" id="IPR056838">
    <property type="entry name" value="Zn_ribbon_IFT122"/>
</dbReference>
<dbReference type="Pfam" id="PF23381">
    <property type="entry name" value="Beta-prop_IFT122_1st"/>
    <property type="match status" value="2"/>
</dbReference>
<dbReference type="EnsemblMetazoa" id="AEPI009724-RA">
    <property type="protein sequence ID" value="AEPI009724-PA"/>
    <property type="gene ID" value="AEPI009724"/>
</dbReference>
<feature type="repeat" description="WD" evidence="7">
    <location>
        <begin position="57"/>
        <end position="88"/>
    </location>
</feature>
<evidence type="ECO:0000256" key="4">
    <source>
        <dbReference type="ARBA" id="ARBA00022737"/>
    </source>
</evidence>
<evidence type="ECO:0000259" key="11">
    <source>
        <dbReference type="Pfam" id="PF25295"/>
    </source>
</evidence>
<dbReference type="InterPro" id="IPR056153">
    <property type="entry name" value="Beta-prop_IFT122_1st"/>
</dbReference>
<evidence type="ECO:0000256" key="1">
    <source>
        <dbReference type="ARBA" id="ARBA00004138"/>
    </source>
</evidence>
<dbReference type="PANTHER" id="PTHR12764:SF4">
    <property type="entry name" value="INTRAFLAGELLAR TRANSPORT PROTEIN 122 HOMOLOG"/>
    <property type="match status" value="1"/>
</dbReference>
<protein>
    <recommendedName>
        <fullName evidence="2">Intraflagellar transport protein 122 homolog</fullName>
    </recommendedName>
</protein>
<dbReference type="GO" id="GO:0061512">
    <property type="term" value="P:protein localization to cilium"/>
    <property type="evidence" value="ECO:0007669"/>
    <property type="project" value="TreeGrafter"/>
</dbReference>
<evidence type="ECO:0000259" key="9">
    <source>
        <dbReference type="Pfam" id="PF23381"/>
    </source>
</evidence>
<dbReference type="VEuPathDB" id="VectorBase:AEPI009724"/>
<feature type="domain" description="IFT122 second beta-propeller" evidence="8">
    <location>
        <begin position="323"/>
        <end position="579"/>
    </location>
</feature>
<keyword evidence="5" id="KW-0969">Cilium</keyword>
<dbReference type="InterPro" id="IPR001680">
    <property type="entry name" value="WD40_rpt"/>
</dbReference>
<evidence type="ECO:0000256" key="2">
    <source>
        <dbReference type="ARBA" id="ARBA00019442"/>
    </source>
</evidence>
<evidence type="ECO:0000313" key="13">
    <source>
        <dbReference type="Proteomes" id="UP000075885"/>
    </source>
</evidence>
<organism evidence="12 13">
    <name type="scientific">Anopheles epiroticus</name>
    <dbReference type="NCBI Taxonomy" id="199890"/>
    <lineage>
        <taxon>Eukaryota</taxon>
        <taxon>Metazoa</taxon>
        <taxon>Ecdysozoa</taxon>
        <taxon>Arthropoda</taxon>
        <taxon>Hexapoda</taxon>
        <taxon>Insecta</taxon>
        <taxon>Pterygota</taxon>
        <taxon>Neoptera</taxon>
        <taxon>Endopterygota</taxon>
        <taxon>Diptera</taxon>
        <taxon>Nematocera</taxon>
        <taxon>Culicoidea</taxon>
        <taxon>Culicidae</taxon>
        <taxon>Anophelinae</taxon>
        <taxon>Anopheles</taxon>
    </lineage>
</organism>
<proteinExistence type="predicted"/>
<dbReference type="SMART" id="SM00320">
    <property type="entry name" value="WD40"/>
    <property type="match status" value="8"/>
</dbReference>
<name>A0A182PRY9_9DIPT</name>
<dbReference type="Pfam" id="PF25144">
    <property type="entry name" value="Zn_ribbon_IFT122"/>
    <property type="match status" value="1"/>
</dbReference>
<dbReference type="Pfam" id="PF23377">
    <property type="entry name" value="Beta-prop_IFT122_2nd"/>
    <property type="match status" value="1"/>
</dbReference>